<name>A0A1B1SCP9_9BACT</name>
<proteinExistence type="predicted"/>
<dbReference type="Pfam" id="PF01595">
    <property type="entry name" value="CNNM"/>
    <property type="match status" value="1"/>
</dbReference>
<keyword evidence="13" id="KW-1185">Reference proteome</keyword>
<dbReference type="Proteomes" id="UP000186351">
    <property type="component" value="Chromosome"/>
</dbReference>
<dbReference type="Gene3D" id="3.30.465.10">
    <property type="match status" value="1"/>
</dbReference>
<dbReference type="GeneID" id="65537842"/>
<dbReference type="Gene3D" id="3.10.580.10">
    <property type="entry name" value="CBS-domain"/>
    <property type="match status" value="1"/>
</dbReference>
<keyword evidence="2 8" id="KW-0812">Transmembrane</keyword>
<dbReference type="PANTHER" id="PTHR22777">
    <property type="entry name" value="HEMOLYSIN-RELATED"/>
    <property type="match status" value="1"/>
</dbReference>
<feature type="transmembrane region" description="Helical" evidence="9">
    <location>
        <begin position="96"/>
        <end position="118"/>
    </location>
</feature>
<dbReference type="InterPro" id="IPR046342">
    <property type="entry name" value="CBS_dom_sf"/>
</dbReference>
<dbReference type="InterPro" id="IPR016169">
    <property type="entry name" value="FAD-bd_PCMH_sub2"/>
</dbReference>
<accession>A0A1B1SCP9</accession>
<dbReference type="OrthoDB" id="9798188at2"/>
<evidence type="ECO:0000313" key="13">
    <source>
        <dbReference type="Proteomes" id="UP000186351"/>
    </source>
</evidence>
<dbReference type="RefSeq" id="WP_068961865.1">
    <property type="nucleotide sequence ID" value="NZ_CAMQSA010000009.1"/>
</dbReference>
<evidence type="ECO:0000256" key="9">
    <source>
        <dbReference type="SAM" id="Phobius"/>
    </source>
</evidence>
<dbReference type="InterPro" id="IPR002550">
    <property type="entry name" value="CNNM"/>
</dbReference>
<evidence type="ECO:0000256" key="4">
    <source>
        <dbReference type="ARBA" id="ARBA00022989"/>
    </source>
</evidence>
<dbReference type="GO" id="GO:0005886">
    <property type="term" value="C:plasma membrane"/>
    <property type="evidence" value="ECO:0007669"/>
    <property type="project" value="TreeGrafter"/>
</dbReference>
<accession>A0A1Z2XFU8</accession>
<evidence type="ECO:0000256" key="1">
    <source>
        <dbReference type="ARBA" id="ARBA00004141"/>
    </source>
</evidence>
<evidence type="ECO:0000256" key="5">
    <source>
        <dbReference type="ARBA" id="ARBA00023122"/>
    </source>
</evidence>
<feature type="transmembrane region" description="Helical" evidence="9">
    <location>
        <begin position="130"/>
        <end position="154"/>
    </location>
</feature>
<feature type="domain" description="CNNM transmembrane" evidence="11">
    <location>
        <begin position="1"/>
        <end position="193"/>
    </location>
</feature>
<keyword evidence="4 8" id="KW-1133">Transmembrane helix</keyword>
<sequence>MDPNWSVWLIITIVSLVLSALFSGVEIAYISSNRVKVEIDVKRGGFIGKIINLYYSRQELFISTILVGNNIVLVIYGMGAAALLEPWIAVWCPNEAGILIIQTLISTAIILLTGEFFPKTIFRINPNSSLRVFSLPIFVFWVVLYPVSAFTTWLSKALMWMAGIRNVNHTLGVLTVGDLNQYIQTNIDERASEAKVENEVKIFHNAIDFSSTHLRDCMTPRNEIVAVNIDSTDRDELSALFTSSGRSKILVYREDIDNVLGYIHVSELFTPDSDWKEAIKPVLFAPETLLANKMMRRLLSEKRSMAIVVDEFGGTAGLVSLEDLVEEIFGDIQDEHDNARLTAREVEPGVYEFSGRCEISYLHDSFGIDLEESDEYQTLAGFILHNLGEIPVQGATIELDGWTLTILRRTATRLELIRLTKSATAGSDKE</sequence>
<dbReference type="InterPro" id="IPR005170">
    <property type="entry name" value="Transptr-assoc_dom"/>
</dbReference>
<evidence type="ECO:0000256" key="3">
    <source>
        <dbReference type="ARBA" id="ARBA00022737"/>
    </source>
</evidence>
<evidence type="ECO:0000256" key="7">
    <source>
        <dbReference type="PROSITE-ProRule" id="PRU00703"/>
    </source>
</evidence>
<evidence type="ECO:0000256" key="8">
    <source>
        <dbReference type="PROSITE-ProRule" id="PRU01193"/>
    </source>
</evidence>
<dbReference type="SMART" id="SM01091">
    <property type="entry name" value="CorC_HlyC"/>
    <property type="match status" value="1"/>
</dbReference>
<keyword evidence="5 7" id="KW-0129">CBS domain</keyword>
<dbReference type="PANTHER" id="PTHR22777:SF17">
    <property type="entry name" value="UPF0053 PROTEIN SLL0260"/>
    <property type="match status" value="1"/>
</dbReference>
<feature type="domain" description="CBS" evidence="10">
    <location>
        <begin position="278"/>
        <end position="335"/>
    </location>
</feature>
<comment type="subcellular location">
    <subcellularLocation>
        <location evidence="1">Membrane</location>
        <topology evidence="1">Multi-pass membrane protein</topology>
    </subcellularLocation>
</comment>
<dbReference type="PROSITE" id="PS51371">
    <property type="entry name" value="CBS"/>
    <property type="match status" value="1"/>
</dbReference>
<dbReference type="CDD" id="cd04590">
    <property type="entry name" value="CBS_pair_CorC_HlyC_assoc"/>
    <property type="match status" value="1"/>
</dbReference>
<dbReference type="InterPro" id="IPR044751">
    <property type="entry name" value="Ion_transp-like_CBS"/>
</dbReference>
<dbReference type="SUPFAM" id="SSF54631">
    <property type="entry name" value="CBS-domain pair"/>
    <property type="match status" value="1"/>
</dbReference>
<organism evidence="12 13">
    <name type="scientific">Muribaculum intestinale</name>
    <dbReference type="NCBI Taxonomy" id="1796646"/>
    <lineage>
        <taxon>Bacteria</taxon>
        <taxon>Pseudomonadati</taxon>
        <taxon>Bacteroidota</taxon>
        <taxon>Bacteroidia</taxon>
        <taxon>Bacteroidales</taxon>
        <taxon>Muribaculaceae</taxon>
        <taxon>Muribaculum</taxon>
    </lineage>
</organism>
<dbReference type="Pfam" id="PF00571">
    <property type="entry name" value="CBS"/>
    <property type="match status" value="1"/>
</dbReference>
<dbReference type="InterPro" id="IPR000644">
    <property type="entry name" value="CBS_dom"/>
</dbReference>
<dbReference type="SUPFAM" id="SSF56176">
    <property type="entry name" value="FAD-binding/transporter-associated domain-like"/>
    <property type="match status" value="1"/>
</dbReference>
<dbReference type="GO" id="GO:0050660">
    <property type="term" value="F:flavin adenine dinucleotide binding"/>
    <property type="evidence" value="ECO:0007669"/>
    <property type="project" value="InterPro"/>
</dbReference>
<gene>
    <name evidence="12" type="ORF">A4V02_13245</name>
</gene>
<reference evidence="13" key="1">
    <citation type="submission" date="2016-04" db="EMBL/GenBank/DDBJ databases">
        <title>Complete Genome Sequences of Twelve Strains of a Stable Defined Moderately Diverse Mouse Microbiota 2 (sDMDMm2).</title>
        <authorList>
            <person name="Uchimura Y."/>
            <person name="Wyss M."/>
            <person name="Brugiroux S."/>
            <person name="Limenitakis J.P."/>
            <person name="Stecher B."/>
            <person name="McCoy K.D."/>
            <person name="Macpherson A.J."/>
        </authorList>
    </citation>
    <scope>NUCLEOTIDE SEQUENCE [LARGE SCALE GENOMIC DNA]</scope>
    <source>
        <strain evidence="13">YL27</strain>
    </source>
</reference>
<dbReference type="Pfam" id="PF03471">
    <property type="entry name" value="CorC_HlyC"/>
    <property type="match status" value="1"/>
</dbReference>
<feature type="transmembrane region" description="Helical" evidence="9">
    <location>
        <begin position="60"/>
        <end position="84"/>
    </location>
</feature>
<dbReference type="InterPro" id="IPR036318">
    <property type="entry name" value="FAD-bd_PCMH-like_sf"/>
</dbReference>
<dbReference type="STRING" id="1796646.A4V02_13245"/>
<evidence type="ECO:0000256" key="2">
    <source>
        <dbReference type="ARBA" id="ARBA00022692"/>
    </source>
</evidence>
<feature type="transmembrane region" description="Helical" evidence="9">
    <location>
        <begin position="6"/>
        <end position="29"/>
    </location>
</feature>
<keyword evidence="6 8" id="KW-0472">Membrane</keyword>
<dbReference type="KEGG" id="pary:A4V02_13245"/>
<evidence type="ECO:0000313" key="12">
    <source>
        <dbReference type="EMBL" id="ANU64588.1"/>
    </source>
</evidence>
<dbReference type="AlphaFoldDB" id="A0A1B1SCP9"/>
<evidence type="ECO:0000256" key="6">
    <source>
        <dbReference type="ARBA" id="ARBA00023136"/>
    </source>
</evidence>
<evidence type="ECO:0000259" key="10">
    <source>
        <dbReference type="PROSITE" id="PS51371"/>
    </source>
</evidence>
<dbReference type="EMBL" id="CP015402">
    <property type="protein sequence ID" value="ANU64588.1"/>
    <property type="molecule type" value="Genomic_DNA"/>
</dbReference>
<protein>
    <submittedName>
        <fullName evidence="12">Hemolysin</fullName>
    </submittedName>
</protein>
<dbReference type="PROSITE" id="PS51846">
    <property type="entry name" value="CNNM"/>
    <property type="match status" value="1"/>
</dbReference>
<keyword evidence="3" id="KW-0677">Repeat</keyword>
<evidence type="ECO:0000259" key="11">
    <source>
        <dbReference type="PROSITE" id="PS51846"/>
    </source>
</evidence>